<protein>
    <submittedName>
        <fullName evidence="1">Uncharacterized protein</fullName>
    </submittedName>
</protein>
<sequence length="97" mass="10559">MSVAAERFERAAILGVAMAEETRRILRSHLRPAEVSADGTVLVNVPFPDSAVLRVVLEVATECFARAGASPEQARREALESVLQLAGPETERRRDMG</sequence>
<gene>
    <name evidence="1" type="ORF">HNR30_000398</name>
</gene>
<evidence type="ECO:0000313" key="1">
    <source>
        <dbReference type="EMBL" id="MBA2889063.1"/>
    </source>
</evidence>
<dbReference type="AlphaFoldDB" id="A0A7W0CDA8"/>
<reference evidence="1 2" key="1">
    <citation type="submission" date="2020-07" db="EMBL/GenBank/DDBJ databases">
        <title>Genomic Encyclopedia of Type Strains, Phase IV (KMG-IV): sequencing the most valuable type-strain genomes for metagenomic binning, comparative biology and taxonomic classification.</title>
        <authorList>
            <person name="Goeker M."/>
        </authorList>
    </citation>
    <scope>NUCLEOTIDE SEQUENCE [LARGE SCALE GENOMIC DNA]</scope>
    <source>
        <strain evidence="1 2">DSM 45533</strain>
    </source>
</reference>
<organism evidence="1 2">
    <name type="scientific">Nonomuraea soli</name>
    <dbReference type="NCBI Taxonomy" id="1032476"/>
    <lineage>
        <taxon>Bacteria</taxon>
        <taxon>Bacillati</taxon>
        <taxon>Actinomycetota</taxon>
        <taxon>Actinomycetes</taxon>
        <taxon>Streptosporangiales</taxon>
        <taxon>Streptosporangiaceae</taxon>
        <taxon>Nonomuraea</taxon>
    </lineage>
</organism>
<dbReference type="RefSeq" id="WP_181607896.1">
    <property type="nucleotide sequence ID" value="NZ_BAABAM010000001.1"/>
</dbReference>
<proteinExistence type="predicted"/>
<comment type="caution">
    <text evidence="1">The sequence shown here is derived from an EMBL/GenBank/DDBJ whole genome shotgun (WGS) entry which is preliminary data.</text>
</comment>
<dbReference type="Proteomes" id="UP000530928">
    <property type="component" value="Unassembled WGS sequence"/>
</dbReference>
<evidence type="ECO:0000313" key="2">
    <source>
        <dbReference type="Proteomes" id="UP000530928"/>
    </source>
</evidence>
<name>A0A7W0CDA8_9ACTN</name>
<dbReference type="EMBL" id="JACDUR010000001">
    <property type="protein sequence ID" value="MBA2889063.1"/>
    <property type="molecule type" value="Genomic_DNA"/>
</dbReference>
<keyword evidence="2" id="KW-1185">Reference proteome</keyword>
<accession>A0A7W0CDA8</accession>